<dbReference type="Gene3D" id="3.90.70.10">
    <property type="entry name" value="Cysteine proteinases"/>
    <property type="match status" value="1"/>
</dbReference>
<gene>
    <name evidence="2" type="ORF">RZO55_00780</name>
</gene>
<dbReference type="PROSITE" id="PS50990">
    <property type="entry name" value="PEPTIDASE_C39"/>
    <property type="match status" value="1"/>
</dbReference>
<dbReference type="RefSeq" id="WP_318062396.1">
    <property type="nucleotide sequence ID" value="NZ_JAWONS010000011.1"/>
</dbReference>
<comment type="caution">
    <text evidence="2">The sequence shown here is derived from an EMBL/GenBank/DDBJ whole genome shotgun (WGS) entry which is preliminary data.</text>
</comment>
<accession>A0ABU4GES6</accession>
<evidence type="ECO:0000313" key="3">
    <source>
        <dbReference type="Proteomes" id="UP001276854"/>
    </source>
</evidence>
<keyword evidence="3" id="KW-1185">Reference proteome</keyword>
<evidence type="ECO:0000313" key="2">
    <source>
        <dbReference type="EMBL" id="MDW2796121.1"/>
    </source>
</evidence>
<sequence>MKNQFTLVRQQKNNDCGIACIKMICKYYLTDFNEEKDLKYVQFSPNGINIKDIRNVLNRLGFKTEAVKLPKSKISASSITLPAIACIKLGNIDLYHYIIVYKIEENYINYADPSNGLMKKTFDEFNINFTGELILILK</sequence>
<dbReference type="InterPro" id="IPR005074">
    <property type="entry name" value="Peptidase_C39"/>
</dbReference>
<name>A0ABU4GES6_9CLOT</name>
<reference evidence="2 3" key="1">
    <citation type="submission" date="2023-10" db="EMBL/GenBank/DDBJ databases">
        <title>A novel Glycoside Hydrolase 43-Like Enzyme from Clostrdium boliviensis is an Endo-xylanase, and a Candidate for Xylooligosaccharides Production from Different Xylan Substrates.</title>
        <authorList>
            <person name="Alvarez M.T."/>
            <person name="Rocabado-Villegas L.R."/>
            <person name="Salas-Veizaga D.M."/>
            <person name="Linares-Pasten J.A."/>
            <person name="Gudmundsdottir E.E."/>
            <person name="Hreggvidsson G.O."/>
            <person name="Adlercreutz P."/>
            <person name="Nordberg Karlsson E."/>
        </authorList>
    </citation>
    <scope>NUCLEOTIDE SEQUENCE [LARGE SCALE GENOMIC DNA]</scope>
    <source>
        <strain evidence="2 3">E-1</strain>
    </source>
</reference>
<protein>
    <submittedName>
        <fullName evidence="2">Cysteine peptidase family C39 domain-containing protein</fullName>
    </submittedName>
</protein>
<evidence type="ECO:0000259" key="1">
    <source>
        <dbReference type="PROSITE" id="PS50990"/>
    </source>
</evidence>
<organism evidence="2 3">
    <name type="scientific">Clostridium boliviensis</name>
    <dbReference type="NCBI Taxonomy" id="318465"/>
    <lineage>
        <taxon>Bacteria</taxon>
        <taxon>Bacillati</taxon>
        <taxon>Bacillota</taxon>
        <taxon>Clostridia</taxon>
        <taxon>Eubacteriales</taxon>
        <taxon>Clostridiaceae</taxon>
        <taxon>Clostridium</taxon>
    </lineage>
</organism>
<feature type="domain" description="Peptidase C39" evidence="1">
    <location>
        <begin position="10"/>
        <end position="136"/>
    </location>
</feature>
<dbReference type="Pfam" id="PF03412">
    <property type="entry name" value="Peptidase_C39"/>
    <property type="match status" value="1"/>
</dbReference>
<proteinExistence type="predicted"/>
<dbReference type="Proteomes" id="UP001276854">
    <property type="component" value="Unassembled WGS sequence"/>
</dbReference>
<dbReference type="EMBL" id="JAWONS010000011">
    <property type="protein sequence ID" value="MDW2796121.1"/>
    <property type="molecule type" value="Genomic_DNA"/>
</dbReference>